<protein>
    <submittedName>
        <fullName evidence="2">WASH complex subunit strumpellin-like protein isoform X1</fullName>
    </submittedName>
</protein>
<comment type="caution">
    <text evidence="2">The sequence shown here is derived from an EMBL/GenBank/DDBJ whole genome shotgun (WGS) entry which is preliminary data.</text>
</comment>
<proteinExistence type="inferred from homology"/>
<dbReference type="Pfam" id="PF10266">
    <property type="entry name" value="Strumpellin"/>
    <property type="match status" value="1"/>
</dbReference>
<dbReference type="AlphaFoldDB" id="A0AAX6EAH9"/>
<dbReference type="PANTHER" id="PTHR15691">
    <property type="entry name" value="WASH COMPLEX SUBUNIT 5"/>
    <property type="match status" value="1"/>
</dbReference>
<sequence>MDPSTNGSGSGSEPASESPFPELLGFCSRAQTLISELLLLSDRIPPEFRDRRFDPVLFDLRYLDSPDEFELRIRGNAELEVLEDELREVCSGYLGRFFLFVNCAVVYYLELLKYLNDLEEGVYMQCTLDRILENEQGLQLLTESMTLFGCLLLLLEHFMNGFLREKFLVAHIRHDHCPDFLNLNHVLLLCRAHLPIVGSSRHVSSPLSSCMVSVQKPEDLFARFPFPTEVVDAVITRIRDGDMYNQVRHYPDPQHRTVALSSQAGWLYVLLFYSSRLLHDGLVMREIVDRFFKDCWVVTIFLYFSIDLFVSWDAYKEAKASLSSHHSSTSIHDRSKLHYSKVTDLLSELDVILVDGVLTKDYVLYNSSNLLSLVQTCNVTLRWLLLHRTSFDKKLRDTVIAAGLAYQVNGDSLLQLLLRSSKLEFEVQQLYAELLESRQVLWHEKKNCTYVCIQELSAHCSGSWVSSCKIKNENLKDLIGKLTLEVDSLVCTRTGSSGRIIYRVLSVLKDVGQIHQIEESLQIKQLLSEAQKCLQDMIKVLDLDNDTMSSFYAISNAVYAWGHIARFSELLSKKIEQNPYVLLILHAFFLKFRLLLDIPLSRIRQNQSSDLPPVTQHYSSKFAAQICETLEIVPVMLLRIFSEGAFQTGQPFHHLDKDNIHGFMQLDRQLNLAKAANDIAILSKGMTIMSKSFFGLINLDLQKWLEDQMRKKLSELLKNRLNSFSVFSNAEPDKLEAKLRTLSNHIMSLSLTMESIQDLLNLNGNHIWEEVFTEVLEHCAQREHAGYRKRRDSRISPSYLKELPNAETFLGHLLCQVLQLTCPSRSVFIEPLSGWFNAEGQELLGLHFFDLFDACVGQVGLARLDSLLTVLIKENLENASRGLKILLNARCLEELRKLDNSLGPATSLPLLLGSSYTQMIRIFDPSWDPWIDTLAFVGQLQLLRSLVSLKLKSACKVKAGIISSAMEGMLASINSQRDKILKSKGEDGASIEGFLQSLKMQQKLCGFLSPFQTVYISEDPPTFLGRFASAFSISQLSRYVLNTHLGTLTSRSKKSILDFSPVIIGLGTFLHQFHPFHTTQYLQFMGQYVRITAETTLELLHKPEKGSKVASSEVSKSIFWLLCFCKYMGVPKDTIDSCLPPPLITILHT</sequence>
<dbReference type="GO" id="GO:0007032">
    <property type="term" value="P:endosome organization"/>
    <property type="evidence" value="ECO:0007669"/>
    <property type="project" value="TreeGrafter"/>
</dbReference>
<dbReference type="PANTHER" id="PTHR15691:SF6">
    <property type="entry name" value="WASH COMPLEX SUBUNIT 5"/>
    <property type="match status" value="1"/>
</dbReference>
<name>A0AAX6EAH9_IRIPA</name>
<dbReference type="Proteomes" id="UP001140949">
    <property type="component" value="Unassembled WGS sequence"/>
</dbReference>
<dbReference type="GO" id="GO:0051125">
    <property type="term" value="P:regulation of actin nucleation"/>
    <property type="evidence" value="ECO:0007669"/>
    <property type="project" value="TreeGrafter"/>
</dbReference>
<keyword evidence="3" id="KW-1185">Reference proteome</keyword>
<dbReference type="EMBL" id="JANAVB010038613">
    <property type="protein sequence ID" value="KAJ6800940.1"/>
    <property type="molecule type" value="Genomic_DNA"/>
</dbReference>
<reference evidence="2" key="1">
    <citation type="journal article" date="2023" name="GigaByte">
        <title>Genome assembly of the bearded iris, Iris pallida Lam.</title>
        <authorList>
            <person name="Bruccoleri R.E."/>
            <person name="Oakeley E.J."/>
            <person name="Faust A.M.E."/>
            <person name="Altorfer M."/>
            <person name="Dessus-Babus S."/>
            <person name="Burckhardt D."/>
            <person name="Oertli M."/>
            <person name="Naumann U."/>
            <person name="Petersen F."/>
            <person name="Wong J."/>
        </authorList>
    </citation>
    <scope>NUCLEOTIDE SEQUENCE</scope>
    <source>
        <strain evidence="2">GSM-AAB239-AS_SAM_17_03QT</strain>
    </source>
</reference>
<organism evidence="2 3">
    <name type="scientific">Iris pallida</name>
    <name type="common">Sweet iris</name>
    <dbReference type="NCBI Taxonomy" id="29817"/>
    <lineage>
        <taxon>Eukaryota</taxon>
        <taxon>Viridiplantae</taxon>
        <taxon>Streptophyta</taxon>
        <taxon>Embryophyta</taxon>
        <taxon>Tracheophyta</taxon>
        <taxon>Spermatophyta</taxon>
        <taxon>Magnoliopsida</taxon>
        <taxon>Liliopsida</taxon>
        <taxon>Asparagales</taxon>
        <taxon>Iridaceae</taxon>
        <taxon>Iridoideae</taxon>
        <taxon>Irideae</taxon>
        <taxon>Iris</taxon>
    </lineage>
</organism>
<comment type="similarity">
    <text evidence="1">Belongs to the strumpellin family.</text>
</comment>
<evidence type="ECO:0000313" key="2">
    <source>
        <dbReference type="EMBL" id="KAJ6800940.1"/>
    </source>
</evidence>
<evidence type="ECO:0000256" key="1">
    <source>
        <dbReference type="ARBA" id="ARBA00006224"/>
    </source>
</evidence>
<dbReference type="GO" id="GO:0140285">
    <property type="term" value="P:endosome fission"/>
    <property type="evidence" value="ECO:0007669"/>
    <property type="project" value="TreeGrafter"/>
</dbReference>
<dbReference type="GO" id="GO:0005768">
    <property type="term" value="C:endosome"/>
    <property type="evidence" value="ECO:0007669"/>
    <property type="project" value="TreeGrafter"/>
</dbReference>
<dbReference type="InterPro" id="IPR019393">
    <property type="entry name" value="WASH_strumpellin"/>
</dbReference>
<gene>
    <name evidence="2" type="ORF">M6B38_200390</name>
</gene>
<reference evidence="2" key="2">
    <citation type="submission" date="2023-04" db="EMBL/GenBank/DDBJ databases">
        <authorList>
            <person name="Bruccoleri R.E."/>
            <person name="Oakeley E.J."/>
            <person name="Faust A.-M."/>
            <person name="Dessus-Babus S."/>
            <person name="Altorfer M."/>
            <person name="Burckhardt D."/>
            <person name="Oertli M."/>
            <person name="Naumann U."/>
            <person name="Petersen F."/>
            <person name="Wong J."/>
        </authorList>
    </citation>
    <scope>NUCLEOTIDE SEQUENCE</scope>
    <source>
        <strain evidence="2">GSM-AAB239-AS_SAM_17_03QT</strain>
        <tissue evidence="2">Leaf</tissue>
    </source>
</reference>
<dbReference type="GO" id="GO:0030041">
    <property type="term" value="P:actin filament polymerization"/>
    <property type="evidence" value="ECO:0007669"/>
    <property type="project" value="TreeGrafter"/>
</dbReference>
<dbReference type="GO" id="GO:0071203">
    <property type="term" value="C:WASH complex"/>
    <property type="evidence" value="ECO:0007669"/>
    <property type="project" value="InterPro"/>
</dbReference>
<accession>A0AAX6EAH9</accession>
<evidence type="ECO:0000313" key="3">
    <source>
        <dbReference type="Proteomes" id="UP001140949"/>
    </source>
</evidence>